<comment type="caution">
    <text evidence="1">The sequence shown here is derived from an EMBL/GenBank/DDBJ whole genome shotgun (WGS) entry which is preliminary data.</text>
</comment>
<proteinExistence type="predicted"/>
<dbReference type="EMBL" id="LUUL01000078">
    <property type="protein sequence ID" value="OAI25781.1"/>
    <property type="molecule type" value="Genomic_DNA"/>
</dbReference>
<dbReference type="AlphaFoldDB" id="A0AA91DCX8"/>
<protein>
    <submittedName>
        <fullName evidence="1">Uncharacterized protein</fullName>
    </submittedName>
</protein>
<evidence type="ECO:0000313" key="1">
    <source>
        <dbReference type="EMBL" id="OAI25781.1"/>
    </source>
</evidence>
<keyword evidence="2" id="KW-1185">Reference proteome</keyword>
<evidence type="ECO:0000313" key="2">
    <source>
        <dbReference type="Proteomes" id="UP000077734"/>
    </source>
</evidence>
<accession>A0AA91DCX8</accession>
<dbReference type="Proteomes" id="UP000077734">
    <property type="component" value="Unassembled WGS sequence"/>
</dbReference>
<reference evidence="1 2" key="1">
    <citation type="submission" date="2016-03" db="EMBL/GenBank/DDBJ databases">
        <authorList>
            <person name="Heylen K."/>
            <person name="De Vos P."/>
            <person name="Vekeman B."/>
        </authorList>
    </citation>
    <scope>NUCLEOTIDE SEQUENCE [LARGE SCALE GENOMIC DNA]</scope>
    <source>
        <strain evidence="1 2">R-49807</strain>
    </source>
</reference>
<gene>
    <name evidence="1" type="ORF">A1356_12885</name>
</gene>
<sequence>MLVVLLVGRAQDMKDQSVDHGFFGDERTLRFQMAVNRRQHDFGQLVSFKSVEGIQNGSFVR</sequence>
<organism evidence="1 2">
    <name type="scientific">Methylomonas koyamae</name>
    <dbReference type="NCBI Taxonomy" id="702114"/>
    <lineage>
        <taxon>Bacteria</taxon>
        <taxon>Pseudomonadati</taxon>
        <taxon>Pseudomonadota</taxon>
        <taxon>Gammaproteobacteria</taxon>
        <taxon>Methylococcales</taxon>
        <taxon>Methylococcaceae</taxon>
        <taxon>Methylomonas</taxon>
    </lineage>
</organism>
<name>A0AA91DCX8_9GAMM</name>